<accession>A0ABS8VQW5</accession>
<sequence length="112" mass="12741">MTISGLQANWTLIVLLLDNTMVTNSRKLEAGSLQKKRMKQIQGGRLGMEQGWRKMVAALDITTEFVKAKLLLLQLIRYSGSWPVNCLFVAPFKDQNFTDWLLKLMKGSILAR</sequence>
<proteinExistence type="predicted"/>
<comment type="caution">
    <text evidence="2">The sequence shown here is derived from an EMBL/GenBank/DDBJ whole genome shotgun (WGS) entry which is preliminary data.</text>
</comment>
<gene>
    <name evidence="2" type="ORF">HAX54_041493</name>
</gene>
<keyword evidence="1" id="KW-0732">Signal</keyword>
<name>A0ABS8VQW5_DATST</name>
<keyword evidence="3" id="KW-1185">Reference proteome</keyword>
<dbReference type="Proteomes" id="UP000823775">
    <property type="component" value="Unassembled WGS sequence"/>
</dbReference>
<evidence type="ECO:0000256" key="1">
    <source>
        <dbReference type="SAM" id="SignalP"/>
    </source>
</evidence>
<reference evidence="2 3" key="1">
    <citation type="journal article" date="2021" name="BMC Genomics">
        <title>Datura genome reveals duplications of psychoactive alkaloid biosynthetic genes and high mutation rate following tissue culture.</title>
        <authorList>
            <person name="Rajewski A."/>
            <person name="Carter-House D."/>
            <person name="Stajich J."/>
            <person name="Litt A."/>
        </authorList>
    </citation>
    <scope>NUCLEOTIDE SEQUENCE [LARGE SCALE GENOMIC DNA]</scope>
    <source>
        <strain evidence="2">AR-01</strain>
    </source>
</reference>
<protein>
    <submittedName>
        <fullName evidence="2">Uncharacterized protein</fullName>
    </submittedName>
</protein>
<feature type="signal peptide" evidence="1">
    <location>
        <begin position="1"/>
        <end position="25"/>
    </location>
</feature>
<organism evidence="2 3">
    <name type="scientific">Datura stramonium</name>
    <name type="common">Jimsonweed</name>
    <name type="synonym">Common thornapple</name>
    <dbReference type="NCBI Taxonomy" id="4076"/>
    <lineage>
        <taxon>Eukaryota</taxon>
        <taxon>Viridiplantae</taxon>
        <taxon>Streptophyta</taxon>
        <taxon>Embryophyta</taxon>
        <taxon>Tracheophyta</taxon>
        <taxon>Spermatophyta</taxon>
        <taxon>Magnoliopsida</taxon>
        <taxon>eudicotyledons</taxon>
        <taxon>Gunneridae</taxon>
        <taxon>Pentapetalae</taxon>
        <taxon>asterids</taxon>
        <taxon>lamiids</taxon>
        <taxon>Solanales</taxon>
        <taxon>Solanaceae</taxon>
        <taxon>Solanoideae</taxon>
        <taxon>Datureae</taxon>
        <taxon>Datura</taxon>
    </lineage>
</organism>
<feature type="chain" id="PRO_5047331592" evidence="1">
    <location>
        <begin position="26"/>
        <end position="112"/>
    </location>
</feature>
<evidence type="ECO:0000313" key="3">
    <source>
        <dbReference type="Proteomes" id="UP000823775"/>
    </source>
</evidence>
<dbReference type="EMBL" id="JACEIK010005990">
    <property type="protein sequence ID" value="MCE0482584.1"/>
    <property type="molecule type" value="Genomic_DNA"/>
</dbReference>
<evidence type="ECO:0000313" key="2">
    <source>
        <dbReference type="EMBL" id="MCE0482584.1"/>
    </source>
</evidence>